<feature type="transmembrane region" description="Helical" evidence="6">
    <location>
        <begin position="160"/>
        <end position="180"/>
    </location>
</feature>
<gene>
    <name evidence="7" type="ORF">DIURU_002177</name>
</gene>
<dbReference type="AlphaFoldDB" id="A0A642URE7"/>
<dbReference type="SMART" id="SM01021">
    <property type="entry name" value="Bac_rhodopsin"/>
    <property type="match status" value="1"/>
</dbReference>
<evidence type="ECO:0000256" key="2">
    <source>
        <dbReference type="ARBA" id="ARBA00008130"/>
    </source>
</evidence>
<dbReference type="GO" id="GO:0005886">
    <property type="term" value="C:plasma membrane"/>
    <property type="evidence" value="ECO:0007669"/>
    <property type="project" value="TreeGrafter"/>
</dbReference>
<evidence type="ECO:0000256" key="4">
    <source>
        <dbReference type="ARBA" id="ARBA00022989"/>
    </source>
</evidence>
<keyword evidence="5 6" id="KW-0472">Membrane</keyword>
<dbReference type="Gene3D" id="1.20.1070.10">
    <property type="entry name" value="Rhodopsin 7-helix transmembrane proteins"/>
    <property type="match status" value="1"/>
</dbReference>
<feature type="transmembrane region" description="Helical" evidence="6">
    <location>
        <begin position="70"/>
        <end position="89"/>
    </location>
</feature>
<dbReference type="GeneID" id="54780828"/>
<evidence type="ECO:0000313" key="8">
    <source>
        <dbReference type="Proteomes" id="UP000449547"/>
    </source>
</evidence>
<feature type="transmembrane region" description="Helical" evidence="6">
    <location>
        <begin position="223"/>
        <end position="244"/>
    </location>
</feature>
<dbReference type="GO" id="GO:0005783">
    <property type="term" value="C:endoplasmic reticulum"/>
    <property type="evidence" value="ECO:0007669"/>
    <property type="project" value="TreeGrafter"/>
</dbReference>
<feature type="transmembrane region" description="Helical" evidence="6">
    <location>
        <begin position="256"/>
        <end position="281"/>
    </location>
</feature>
<name>A0A642URE7_DIURU</name>
<dbReference type="VEuPathDB" id="FungiDB:DIURU_002177"/>
<organism evidence="7 8">
    <name type="scientific">Diutina rugosa</name>
    <name type="common">Yeast</name>
    <name type="synonym">Candida rugosa</name>
    <dbReference type="NCBI Taxonomy" id="5481"/>
    <lineage>
        <taxon>Eukaryota</taxon>
        <taxon>Fungi</taxon>
        <taxon>Dikarya</taxon>
        <taxon>Ascomycota</taxon>
        <taxon>Saccharomycotina</taxon>
        <taxon>Pichiomycetes</taxon>
        <taxon>Debaryomycetaceae</taxon>
        <taxon>Diutina</taxon>
    </lineage>
</organism>
<dbReference type="Proteomes" id="UP000449547">
    <property type="component" value="Unassembled WGS sequence"/>
</dbReference>
<feature type="transmembrane region" description="Helical" evidence="6">
    <location>
        <begin position="117"/>
        <end position="139"/>
    </location>
</feature>
<dbReference type="SUPFAM" id="SSF81321">
    <property type="entry name" value="Family A G protein-coupled receptor-like"/>
    <property type="match status" value="1"/>
</dbReference>
<keyword evidence="4 6" id="KW-1133">Transmembrane helix</keyword>
<evidence type="ECO:0000256" key="6">
    <source>
        <dbReference type="SAM" id="Phobius"/>
    </source>
</evidence>
<dbReference type="RefSeq" id="XP_034013100.1">
    <property type="nucleotide sequence ID" value="XM_034154800.1"/>
</dbReference>
<keyword evidence="3 6" id="KW-0812">Transmembrane</keyword>
<dbReference type="InterPro" id="IPR001425">
    <property type="entry name" value="Arc/bac/fun_rhodopsins"/>
</dbReference>
<evidence type="ECO:0000313" key="7">
    <source>
        <dbReference type="EMBL" id="KAA8903955.1"/>
    </source>
</evidence>
<evidence type="ECO:0000256" key="5">
    <source>
        <dbReference type="ARBA" id="ARBA00023136"/>
    </source>
</evidence>
<comment type="subcellular location">
    <subcellularLocation>
        <location evidence="1">Membrane</location>
        <topology evidence="1">Multi-pass membrane protein</topology>
    </subcellularLocation>
</comment>
<dbReference type="OrthoDB" id="536545at2759"/>
<dbReference type="OMA" id="GRKYARH"/>
<evidence type="ECO:0000256" key="1">
    <source>
        <dbReference type="ARBA" id="ARBA00004141"/>
    </source>
</evidence>
<reference evidence="7 8" key="1">
    <citation type="submission" date="2019-07" db="EMBL/GenBank/DDBJ databases">
        <title>Genome assembly of two rare yeast pathogens: Diutina rugosa and Trichomonascus ciferrii.</title>
        <authorList>
            <person name="Mixao V."/>
            <person name="Saus E."/>
            <person name="Hansen A."/>
            <person name="Lass-Flor C."/>
            <person name="Gabaldon T."/>
        </authorList>
    </citation>
    <scope>NUCLEOTIDE SEQUENCE [LARGE SCALE GENOMIC DNA]</scope>
    <source>
        <strain evidence="7 8">CBS 613</strain>
    </source>
</reference>
<evidence type="ECO:0000256" key="3">
    <source>
        <dbReference type="ARBA" id="ARBA00022692"/>
    </source>
</evidence>
<feature type="transmembrane region" description="Helical" evidence="6">
    <location>
        <begin position="40"/>
        <end position="63"/>
    </location>
</feature>
<feature type="transmembrane region" description="Helical" evidence="6">
    <location>
        <begin position="186"/>
        <end position="211"/>
    </location>
</feature>
<keyword evidence="8" id="KW-1185">Reference proteome</keyword>
<dbReference type="PANTHER" id="PTHR28286:SF1">
    <property type="entry name" value="30 KDA HEAT SHOCK PROTEIN-RELATED"/>
    <property type="match status" value="1"/>
</dbReference>
<dbReference type="PANTHER" id="PTHR28286">
    <property type="match status" value="1"/>
</dbReference>
<accession>A0A642URE7</accession>
<dbReference type="EMBL" id="SWFT01000065">
    <property type="protein sequence ID" value="KAA8903955.1"/>
    <property type="molecule type" value="Genomic_DNA"/>
</dbReference>
<proteinExistence type="inferred from homology"/>
<comment type="caution">
    <text evidence="7">The sequence shown here is derived from an EMBL/GenBank/DDBJ whole genome shotgun (WGS) entry which is preliminary data.</text>
</comment>
<comment type="similarity">
    <text evidence="2">Belongs to the archaeal/bacterial/fungal opsin family.</text>
</comment>
<protein>
    <submittedName>
        <fullName evidence="7">Uncharacterized protein</fullName>
    </submittedName>
</protein>
<sequence>MDAFISDAFTLFKRGGNRAISVNPPDDYIGVHITTRGSDWLWSAMSLFGALTVLNFAVYLFSVRSASKRITFLIPFINNLIMAITYFTYASNLGYTGIATEWTGHTKADDGKWVRQIFYAKFVGWFLCWPGLLLLFEIDTTTFRPSRDFFDNVVHFLSKFWGKLLCAWVWTIGLLIGALIRSTYKWGYFTFAVVGQLTCLALVAGSLFSSMGYSFEAGAKARWSLLLLLWALAWLTQTINWGLSEGSNRIQPDSEAVWSGVVDLINFGLIPTVLAFVLSFGSSESLLAKFKGPYDNYYEEKVVVDTPRASGDTAVAGESANADGEILAAEGADVNETTARQRAV</sequence>